<dbReference type="PANTHER" id="PTHR30154">
    <property type="entry name" value="LEUCINE-RESPONSIVE REGULATORY PROTEIN"/>
    <property type="match status" value="1"/>
</dbReference>
<protein>
    <submittedName>
        <fullName evidence="2">Lrp/AsnC family transcriptional regulator</fullName>
    </submittedName>
</protein>
<proteinExistence type="predicted"/>
<sequence length="366" mass="39854">MDGTVEIPDLEIVRSLIFGNSEVNSTISGQEVLSDEDQLLIGAIQERPRASWQDIARAVNSSASTVARRFEKLRADGLAWVTVYPARLVATTGYCWVSVSPAARRDVTVRLAAHPATFWIEELDGDRAFFVGLGASSLRRLTQFVGEIAAMPGVTDTVLQTSRSVLHDGSLWFPRLAGTAGPHAPVWRAELPESIAHPTPQDLRMFDALMRDGRVTYVDLAAAAGVSERTVRRRLPQMFDGGLLNSRCDVSREALGMQAGILLSVRWTPKWRALIDVATRISGARLVAGTSGSAPFLLHFWIKTVGEGDRILATLQNAVPDLEVERIDYAVRTVKRYSRFFGPDGIATGFTGDVGGTSVFEVMTGA</sequence>
<evidence type="ECO:0000313" key="3">
    <source>
        <dbReference type="Proteomes" id="UP001479933"/>
    </source>
</evidence>
<dbReference type="PANTHER" id="PTHR30154:SF34">
    <property type="entry name" value="TRANSCRIPTIONAL REGULATOR AZLB"/>
    <property type="match status" value="1"/>
</dbReference>
<dbReference type="EMBL" id="CP136137">
    <property type="protein sequence ID" value="WYY07821.1"/>
    <property type="molecule type" value="Genomic_DNA"/>
</dbReference>
<keyword evidence="3" id="KW-1185">Reference proteome</keyword>
<evidence type="ECO:0000259" key="1">
    <source>
        <dbReference type="Pfam" id="PF13404"/>
    </source>
</evidence>
<feature type="domain" description="HTH asnC-type" evidence="1">
    <location>
        <begin position="37"/>
        <end position="74"/>
    </location>
</feature>
<dbReference type="RefSeq" id="WP_066166372.1">
    <property type="nucleotide sequence ID" value="NZ_CP136137.1"/>
</dbReference>
<dbReference type="InterPro" id="IPR036390">
    <property type="entry name" value="WH_DNA-bd_sf"/>
</dbReference>
<dbReference type="Gene3D" id="3.30.70.920">
    <property type="match status" value="1"/>
</dbReference>
<feature type="domain" description="HTH asnC-type" evidence="1">
    <location>
        <begin position="202"/>
        <end position="235"/>
    </location>
</feature>
<reference evidence="2 3" key="1">
    <citation type="journal article" date="2023" name="Virus Evol.">
        <title>Computational host range prediction-The good, the bad, and the ugly.</title>
        <authorList>
            <person name="Howell A.A."/>
            <person name="Versoza C.J."/>
            <person name="Pfeifer S.P."/>
        </authorList>
    </citation>
    <scope>NUCLEOTIDE SEQUENCE [LARGE SCALE GENOMIC DNA]</scope>
    <source>
        <strain evidence="2 3">1610/1b</strain>
    </source>
</reference>
<dbReference type="Proteomes" id="UP001479933">
    <property type="component" value="Chromosome"/>
</dbReference>
<gene>
    <name evidence="2" type="ORF">RVF87_01660</name>
</gene>
<organism evidence="2 3">
    <name type="scientific">Gordonia hydrophobica</name>
    <dbReference type="NCBI Taxonomy" id="40516"/>
    <lineage>
        <taxon>Bacteria</taxon>
        <taxon>Bacillati</taxon>
        <taxon>Actinomycetota</taxon>
        <taxon>Actinomycetes</taxon>
        <taxon>Mycobacteriales</taxon>
        <taxon>Gordoniaceae</taxon>
        <taxon>Gordonia</taxon>
    </lineage>
</organism>
<dbReference type="SUPFAM" id="SSF46785">
    <property type="entry name" value="Winged helix' DNA-binding domain"/>
    <property type="match status" value="2"/>
</dbReference>
<dbReference type="Pfam" id="PF13404">
    <property type="entry name" value="HTH_AsnC-type"/>
    <property type="match status" value="2"/>
</dbReference>
<dbReference type="InterPro" id="IPR036388">
    <property type="entry name" value="WH-like_DNA-bd_sf"/>
</dbReference>
<name>A0ABZ2U293_9ACTN</name>
<accession>A0ABZ2U293</accession>
<evidence type="ECO:0000313" key="2">
    <source>
        <dbReference type="EMBL" id="WYY07821.1"/>
    </source>
</evidence>
<dbReference type="InterPro" id="IPR000485">
    <property type="entry name" value="AsnC-type_HTH_dom"/>
</dbReference>
<dbReference type="Gene3D" id="1.10.10.10">
    <property type="entry name" value="Winged helix-like DNA-binding domain superfamily/Winged helix DNA-binding domain"/>
    <property type="match status" value="2"/>
</dbReference>